<sequence>MTAIPDDSGTPALVLICDGCGRSRRGERARPEAWLLLWSQAGGAGWRGRDRAIGPHFCPLCATP</sequence>
<dbReference type="OrthoDB" id="5456061at2"/>
<evidence type="ECO:0000313" key="1">
    <source>
        <dbReference type="EMBL" id="SDD39008.1"/>
    </source>
</evidence>
<keyword evidence="2" id="KW-1185">Reference proteome</keyword>
<dbReference type="AlphaFoldDB" id="A0A1G6UCA7"/>
<proteinExistence type="predicted"/>
<evidence type="ECO:0000313" key="2">
    <source>
        <dbReference type="Proteomes" id="UP000199501"/>
    </source>
</evidence>
<name>A0A1G6UCA7_9PSEU</name>
<protein>
    <submittedName>
        <fullName evidence="1">Uncharacterized protein</fullName>
    </submittedName>
</protein>
<dbReference type="Proteomes" id="UP000199501">
    <property type="component" value="Unassembled WGS sequence"/>
</dbReference>
<gene>
    <name evidence="1" type="ORF">SAMN05216174_110208</name>
</gene>
<reference evidence="2" key="1">
    <citation type="submission" date="2016-10" db="EMBL/GenBank/DDBJ databases">
        <authorList>
            <person name="Varghese N."/>
            <person name="Submissions S."/>
        </authorList>
    </citation>
    <scope>NUCLEOTIDE SEQUENCE [LARGE SCALE GENOMIC DNA]</scope>
    <source>
        <strain evidence="2">IBRC-M 10403</strain>
    </source>
</reference>
<dbReference type="EMBL" id="FMZZ01000010">
    <property type="protein sequence ID" value="SDD39008.1"/>
    <property type="molecule type" value="Genomic_DNA"/>
</dbReference>
<dbReference type="RefSeq" id="WP_091453610.1">
    <property type="nucleotide sequence ID" value="NZ_FMZZ01000010.1"/>
</dbReference>
<organism evidence="1 2">
    <name type="scientific">Actinokineospora iranica</name>
    <dbReference type="NCBI Taxonomy" id="1271860"/>
    <lineage>
        <taxon>Bacteria</taxon>
        <taxon>Bacillati</taxon>
        <taxon>Actinomycetota</taxon>
        <taxon>Actinomycetes</taxon>
        <taxon>Pseudonocardiales</taxon>
        <taxon>Pseudonocardiaceae</taxon>
        <taxon>Actinokineospora</taxon>
    </lineage>
</organism>
<accession>A0A1G6UCA7</accession>